<dbReference type="RefSeq" id="WP_157719758.1">
    <property type="nucleotide sequence ID" value="NZ_LT629799.1"/>
</dbReference>
<feature type="compositionally biased region" description="Polar residues" evidence="1">
    <location>
        <begin position="509"/>
        <end position="526"/>
    </location>
</feature>
<feature type="compositionally biased region" description="Low complexity" evidence="1">
    <location>
        <begin position="203"/>
        <end position="216"/>
    </location>
</feature>
<dbReference type="Pfam" id="PF13313">
    <property type="entry name" value="DUF4082"/>
    <property type="match status" value="1"/>
</dbReference>
<evidence type="ECO:0000256" key="1">
    <source>
        <dbReference type="SAM" id="MobiDB-lite"/>
    </source>
</evidence>
<accession>A0A1H2LU63</accession>
<dbReference type="EMBL" id="LT629799">
    <property type="protein sequence ID" value="SDU84265.1"/>
    <property type="molecule type" value="Genomic_DNA"/>
</dbReference>
<sequence length="540" mass="57315">MPKPKRSVPTRGRRRVSWRTASLGLAVLLALSGLAASGVLGPQHAEASSLLSSTRPKVEAFDDSVSVTVGVAFTVRRPGTIVAVRFYKGKGNTGTHQGGVFDASGELVARATFRSETATGWQYAALDRPVAAKAGTRFTAAVLMPRGRYSVDENFSWPTDNPDLGAGGGTYRYARALELPDQSYAGNNYWVDVNFRPAVPASAPAGPTASTTVPSARPEAAVPPGSCVGEPGRPGGKDPWGGCWPGPQNTGYPHGLAGDTRRPVTLTAYTGPQQIRSCGVVIDSKIVTGDLLIQAGNGAKTKDKPCVVIRNSLVRGVIYSEEGGYGPTVVSDTEVAPKGLSWWENVGRTNIFVTRVNSHGSQGVIKCEQNCEAVDSWVHGMQLGGAYHYNAFGSNGMASGRFVIRHNWASCGDWSSGDGRTAQDAGCSAAIGFYGDFDPNRNISIERNYLVSSFSKGNKISTDRNRQSGYCLNPGYYPGKPFPRATDVKVVDNVFGRGDSGRCGVFGPTNSLNKKGDTTTGNTWSGNRYEDGTPIARPEE</sequence>
<proteinExistence type="predicted"/>
<keyword evidence="4" id="KW-1185">Reference proteome</keyword>
<organism evidence="3 4">
    <name type="scientific">Microlunatus sagamiharensis</name>
    <dbReference type="NCBI Taxonomy" id="546874"/>
    <lineage>
        <taxon>Bacteria</taxon>
        <taxon>Bacillati</taxon>
        <taxon>Actinomycetota</taxon>
        <taxon>Actinomycetes</taxon>
        <taxon>Propionibacteriales</taxon>
        <taxon>Propionibacteriaceae</taxon>
        <taxon>Microlunatus</taxon>
    </lineage>
</organism>
<dbReference type="Proteomes" id="UP000198825">
    <property type="component" value="Chromosome I"/>
</dbReference>
<protein>
    <recommendedName>
        <fullName evidence="2">DUF4082 domain-containing protein</fullName>
    </recommendedName>
</protein>
<gene>
    <name evidence="3" type="ORF">SAMN04488544_0812</name>
</gene>
<feature type="region of interest" description="Disordered" evidence="1">
    <location>
        <begin position="509"/>
        <end position="540"/>
    </location>
</feature>
<name>A0A1H2LU63_9ACTN</name>
<dbReference type="STRING" id="546874.SAMN04488544_0812"/>
<reference evidence="4" key="1">
    <citation type="submission" date="2016-10" db="EMBL/GenBank/DDBJ databases">
        <authorList>
            <person name="Varghese N."/>
            <person name="Submissions S."/>
        </authorList>
    </citation>
    <scope>NUCLEOTIDE SEQUENCE [LARGE SCALE GENOMIC DNA]</scope>
    <source>
        <strain evidence="4">DSM 21743</strain>
    </source>
</reference>
<evidence type="ECO:0000313" key="4">
    <source>
        <dbReference type="Proteomes" id="UP000198825"/>
    </source>
</evidence>
<feature type="region of interest" description="Disordered" evidence="1">
    <location>
        <begin position="203"/>
        <end position="234"/>
    </location>
</feature>
<dbReference type="InterPro" id="IPR025141">
    <property type="entry name" value="DUF4082"/>
</dbReference>
<evidence type="ECO:0000259" key="2">
    <source>
        <dbReference type="Pfam" id="PF13313"/>
    </source>
</evidence>
<feature type="domain" description="DUF4082" evidence="2">
    <location>
        <begin position="54"/>
        <end position="191"/>
    </location>
</feature>
<evidence type="ECO:0000313" key="3">
    <source>
        <dbReference type="EMBL" id="SDU84265.1"/>
    </source>
</evidence>
<dbReference type="OrthoDB" id="505641at2"/>
<dbReference type="AlphaFoldDB" id="A0A1H2LU63"/>